<accession>A0AAQ3KL69</accession>
<organism evidence="9 10">
    <name type="scientific">Canna indica</name>
    <name type="common">Indian-shot</name>
    <dbReference type="NCBI Taxonomy" id="4628"/>
    <lineage>
        <taxon>Eukaryota</taxon>
        <taxon>Viridiplantae</taxon>
        <taxon>Streptophyta</taxon>
        <taxon>Embryophyta</taxon>
        <taxon>Tracheophyta</taxon>
        <taxon>Spermatophyta</taxon>
        <taxon>Magnoliopsida</taxon>
        <taxon>Liliopsida</taxon>
        <taxon>Zingiberales</taxon>
        <taxon>Cannaceae</taxon>
        <taxon>Canna</taxon>
    </lineage>
</organism>
<feature type="domain" description="DDE Tnp4" evidence="8">
    <location>
        <begin position="65"/>
        <end position="178"/>
    </location>
</feature>
<evidence type="ECO:0000256" key="3">
    <source>
        <dbReference type="ARBA" id="ARBA00006958"/>
    </source>
</evidence>
<keyword evidence="6" id="KW-0378">Hydrolase</keyword>
<evidence type="ECO:0000256" key="1">
    <source>
        <dbReference type="ARBA" id="ARBA00001968"/>
    </source>
</evidence>
<dbReference type="InterPro" id="IPR045249">
    <property type="entry name" value="HARBI1-like"/>
</dbReference>
<evidence type="ECO:0000256" key="5">
    <source>
        <dbReference type="ARBA" id="ARBA00022723"/>
    </source>
</evidence>
<evidence type="ECO:0000256" key="6">
    <source>
        <dbReference type="ARBA" id="ARBA00022801"/>
    </source>
</evidence>
<reference evidence="9 10" key="1">
    <citation type="submission" date="2023-10" db="EMBL/GenBank/DDBJ databases">
        <title>Chromosome-scale genome assembly provides insights into flower coloration mechanisms of Canna indica.</title>
        <authorList>
            <person name="Li C."/>
        </authorList>
    </citation>
    <scope>NUCLEOTIDE SEQUENCE [LARGE SCALE GENOMIC DNA]</scope>
    <source>
        <tissue evidence="9">Flower</tissue>
    </source>
</reference>
<dbReference type="PANTHER" id="PTHR22930:SF259">
    <property type="entry name" value="OS08G0106900 PROTEIN"/>
    <property type="match status" value="1"/>
</dbReference>
<dbReference type="GO" id="GO:0004518">
    <property type="term" value="F:nuclease activity"/>
    <property type="evidence" value="ECO:0007669"/>
    <property type="project" value="UniProtKB-KW"/>
</dbReference>
<gene>
    <name evidence="9" type="ORF">Cni_G19819</name>
</gene>
<sequence>MRSTDVRNIVVEHNFMFSGETDGRYFSEVLRAIGELRRELIRLPSLNTHSRITSTSRFKPYFKMTHVHASVPIEHVAAFRGRKPYLTENVLAVVDFDLKFTYVLVGWEGSVHDALILRDALEKSSGLRVPEGKFCLMDAGYATRPGFIAPYRGVKYHLKECSSHSPSNAKELFNLRHSFSLNFYRACVGFTKKSLQDSYVKIFLSISNPSGPCHRLLYFA</sequence>
<name>A0AAQ3KL69_9LILI</name>
<dbReference type="GO" id="GO:0005634">
    <property type="term" value="C:nucleus"/>
    <property type="evidence" value="ECO:0007669"/>
    <property type="project" value="UniProtKB-SubCell"/>
</dbReference>
<dbReference type="GO" id="GO:0046872">
    <property type="term" value="F:metal ion binding"/>
    <property type="evidence" value="ECO:0007669"/>
    <property type="project" value="UniProtKB-KW"/>
</dbReference>
<dbReference type="InterPro" id="IPR027806">
    <property type="entry name" value="HARBI1_dom"/>
</dbReference>
<dbReference type="Pfam" id="PF13359">
    <property type="entry name" value="DDE_Tnp_4"/>
    <property type="match status" value="1"/>
</dbReference>
<proteinExistence type="inferred from homology"/>
<evidence type="ECO:0000256" key="7">
    <source>
        <dbReference type="ARBA" id="ARBA00023242"/>
    </source>
</evidence>
<comment type="subcellular location">
    <subcellularLocation>
        <location evidence="2">Nucleus</location>
    </subcellularLocation>
</comment>
<dbReference type="GO" id="GO:0016787">
    <property type="term" value="F:hydrolase activity"/>
    <property type="evidence" value="ECO:0007669"/>
    <property type="project" value="UniProtKB-KW"/>
</dbReference>
<evidence type="ECO:0000313" key="10">
    <source>
        <dbReference type="Proteomes" id="UP001327560"/>
    </source>
</evidence>
<keyword evidence="10" id="KW-1185">Reference proteome</keyword>
<dbReference type="AlphaFoldDB" id="A0AAQ3KL69"/>
<evidence type="ECO:0000259" key="8">
    <source>
        <dbReference type="Pfam" id="PF13359"/>
    </source>
</evidence>
<evidence type="ECO:0000256" key="2">
    <source>
        <dbReference type="ARBA" id="ARBA00004123"/>
    </source>
</evidence>
<evidence type="ECO:0000313" key="9">
    <source>
        <dbReference type="EMBL" id="WOL11058.1"/>
    </source>
</evidence>
<protein>
    <submittedName>
        <fullName evidence="9">Nuclease HARBI1</fullName>
    </submittedName>
</protein>
<keyword evidence="4" id="KW-0540">Nuclease</keyword>
<dbReference type="PANTHER" id="PTHR22930">
    <property type="match status" value="1"/>
</dbReference>
<evidence type="ECO:0000256" key="4">
    <source>
        <dbReference type="ARBA" id="ARBA00022722"/>
    </source>
</evidence>
<comment type="cofactor">
    <cofactor evidence="1">
        <name>a divalent metal cation</name>
        <dbReference type="ChEBI" id="CHEBI:60240"/>
    </cofactor>
</comment>
<dbReference type="Proteomes" id="UP001327560">
    <property type="component" value="Chromosome 6"/>
</dbReference>
<keyword evidence="7" id="KW-0539">Nucleus</keyword>
<keyword evidence="5" id="KW-0479">Metal-binding</keyword>
<dbReference type="EMBL" id="CP136895">
    <property type="protein sequence ID" value="WOL11058.1"/>
    <property type="molecule type" value="Genomic_DNA"/>
</dbReference>
<comment type="similarity">
    <text evidence="3">Belongs to the HARBI1 family.</text>
</comment>